<dbReference type="EMBL" id="JACSQB010000130">
    <property type="protein sequence ID" value="MBD8048337.1"/>
    <property type="molecule type" value="Genomic_DNA"/>
</dbReference>
<reference evidence="1 2" key="1">
    <citation type="submission" date="2020-08" db="EMBL/GenBank/DDBJ databases">
        <title>A Genomic Blueprint of the Chicken Gut Microbiome.</title>
        <authorList>
            <person name="Gilroy R."/>
            <person name="Ravi A."/>
            <person name="Getino M."/>
            <person name="Pursley I."/>
            <person name="Horton D.L."/>
            <person name="Alikhan N.-F."/>
            <person name="Baker D."/>
            <person name="Gharbi K."/>
            <person name="Hall N."/>
            <person name="Watson M."/>
            <person name="Adriaenssens E.M."/>
            <person name="Foster-Nyarko E."/>
            <person name="Jarju S."/>
            <person name="Secka A."/>
            <person name="Antonio M."/>
            <person name="Oren A."/>
            <person name="Chaudhuri R."/>
            <person name="La Ragione R.M."/>
            <person name="Hildebrand F."/>
            <person name="Pallen M.J."/>
        </authorList>
    </citation>
    <scope>NUCLEOTIDE SEQUENCE [LARGE SCALE GENOMIC DNA]</scope>
    <source>
        <strain evidence="1 2">N37</strain>
    </source>
</reference>
<dbReference type="InterPro" id="IPR025324">
    <property type="entry name" value="DUF4230"/>
</dbReference>
<keyword evidence="2" id="KW-1185">Reference proteome</keyword>
<proteinExistence type="predicted"/>
<comment type="caution">
    <text evidence="1">The sequence shown here is derived from an EMBL/GenBank/DDBJ whole genome shotgun (WGS) entry which is preliminary data.</text>
</comment>
<protein>
    <submittedName>
        <fullName evidence="1">DUF4230 domain-containing protein</fullName>
    </submittedName>
</protein>
<dbReference type="Proteomes" id="UP000627166">
    <property type="component" value="Unassembled WGS sequence"/>
</dbReference>
<name>A0ABR8YVM5_9CLOT</name>
<dbReference type="Pfam" id="PF14014">
    <property type="entry name" value="DUF4230"/>
    <property type="match status" value="1"/>
</dbReference>
<gene>
    <name evidence="1" type="ORF">H9637_15045</name>
</gene>
<sequence>MISLFVIFVLILVMTFSISLSIKKNKEIKRELIYHQLLNIKELVTVKYNYSHIISLKDNYKFNDLVIPFTEKSIILKYDGYIKAGVVLDKSKIVLKGDKLILTLPNSVILDHVVNEDDISILDERTSIFNPIQSKDVFEEILQCKKEREEELIKNGFLDEVNVTTEKFLKDFFNELDYEVIVEFK</sequence>
<accession>A0ABR8YVM5</accession>
<evidence type="ECO:0000313" key="1">
    <source>
        <dbReference type="EMBL" id="MBD8048337.1"/>
    </source>
</evidence>
<evidence type="ECO:0000313" key="2">
    <source>
        <dbReference type="Proteomes" id="UP000627166"/>
    </source>
</evidence>
<organism evidence="1 2">
    <name type="scientific">Clostridium faecium</name>
    <dbReference type="NCBI Taxonomy" id="2762223"/>
    <lineage>
        <taxon>Bacteria</taxon>
        <taxon>Bacillati</taxon>
        <taxon>Bacillota</taxon>
        <taxon>Clostridia</taxon>
        <taxon>Eubacteriales</taxon>
        <taxon>Clostridiaceae</taxon>
        <taxon>Clostridium</taxon>
    </lineage>
</organism>